<dbReference type="Proteomes" id="UP000633205">
    <property type="component" value="Unassembled WGS sequence"/>
</dbReference>
<name>A0A916YCF8_9MICO</name>
<dbReference type="EMBL" id="BMHO01000001">
    <property type="protein sequence ID" value="GGD39641.1"/>
    <property type="molecule type" value="Genomic_DNA"/>
</dbReference>
<keyword evidence="3" id="KW-1185">Reference proteome</keyword>
<evidence type="ECO:0000256" key="1">
    <source>
        <dbReference type="SAM" id="MobiDB-lite"/>
    </source>
</evidence>
<evidence type="ECO:0000313" key="2">
    <source>
        <dbReference type="EMBL" id="GGD39641.1"/>
    </source>
</evidence>
<organism evidence="2 3">
    <name type="scientific">Microbacterium faecale</name>
    <dbReference type="NCBI Taxonomy" id="1804630"/>
    <lineage>
        <taxon>Bacteria</taxon>
        <taxon>Bacillati</taxon>
        <taxon>Actinomycetota</taxon>
        <taxon>Actinomycetes</taxon>
        <taxon>Micrococcales</taxon>
        <taxon>Microbacteriaceae</taxon>
        <taxon>Microbacterium</taxon>
    </lineage>
</organism>
<sequence length="93" mass="10543">MCVEHRQQLIQLGEVAVGQRFVVVASGHDEDGLAIGIGESIQYVADTRALRIRRRVRRANRRLGSTEDAEQHHECEKRRTERDPSAAARDQPI</sequence>
<evidence type="ECO:0000313" key="3">
    <source>
        <dbReference type="Proteomes" id="UP000633205"/>
    </source>
</evidence>
<feature type="region of interest" description="Disordered" evidence="1">
    <location>
        <begin position="60"/>
        <end position="93"/>
    </location>
</feature>
<proteinExistence type="predicted"/>
<reference evidence="2" key="1">
    <citation type="journal article" date="2014" name="Int. J. Syst. Evol. Microbiol.">
        <title>Complete genome sequence of Corynebacterium casei LMG S-19264T (=DSM 44701T), isolated from a smear-ripened cheese.</title>
        <authorList>
            <consortium name="US DOE Joint Genome Institute (JGI-PGF)"/>
            <person name="Walter F."/>
            <person name="Albersmeier A."/>
            <person name="Kalinowski J."/>
            <person name="Ruckert C."/>
        </authorList>
    </citation>
    <scope>NUCLEOTIDE SEQUENCE</scope>
    <source>
        <strain evidence="2">CGMCC 1.15152</strain>
    </source>
</reference>
<dbReference type="AlphaFoldDB" id="A0A916YCF8"/>
<protein>
    <submittedName>
        <fullName evidence="2">Uncharacterized protein</fullName>
    </submittedName>
</protein>
<comment type="caution">
    <text evidence="2">The sequence shown here is derived from an EMBL/GenBank/DDBJ whole genome shotgun (WGS) entry which is preliminary data.</text>
</comment>
<gene>
    <name evidence="2" type="ORF">GCM10010915_20520</name>
</gene>
<accession>A0A916YCF8</accession>
<feature type="compositionally biased region" description="Basic and acidic residues" evidence="1">
    <location>
        <begin position="69"/>
        <end position="84"/>
    </location>
</feature>
<reference evidence="2" key="2">
    <citation type="submission" date="2020-09" db="EMBL/GenBank/DDBJ databases">
        <authorList>
            <person name="Sun Q."/>
            <person name="Zhou Y."/>
        </authorList>
    </citation>
    <scope>NUCLEOTIDE SEQUENCE</scope>
    <source>
        <strain evidence="2">CGMCC 1.15152</strain>
    </source>
</reference>